<dbReference type="EMBL" id="CAEZSF010000296">
    <property type="protein sequence ID" value="CAB4557631.1"/>
    <property type="molecule type" value="Genomic_DNA"/>
</dbReference>
<dbReference type="GO" id="GO:0005886">
    <property type="term" value="C:plasma membrane"/>
    <property type="evidence" value="ECO:0007669"/>
    <property type="project" value="UniProtKB-SubCell"/>
</dbReference>
<dbReference type="Pfam" id="PF13732">
    <property type="entry name" value="DrrA1-3_C"/>
    <property type="match status" value="1"/>
</dbReference>
<proteinExistence type="inferred from homology"/>
<dbReference type="FunFam" id="3.40.50.300:FF:000589">
    <property type="entry name" value="ABC transporter, ATP-binding subunit"/>
    <property type="match status" value="1"/>
</dbReference>
<dbReference type="NCBIfam" id="TIGR01188">
    <property type="entry name" value="drrA"/>
    <property type="match status" value="1"/>
</dbReference>
<dbReference type="Pfam" id="PF00005">
    <property type="entry name" value="ABC_tran"/>
    <property type="match status" value="1"/>
</dbReference>
<evidence type="ECO:0000313" key="10">
    <source>
        <dbReference type="EMBL" id="CAB4557631.1"/>
    </source>
</evidence>
<sequence>MPPIISVENLRKSFGETHALDGVSFQVEQGTVLGLLGPNGAGKTTVVRILATLLRADEGTAQVAGFDVASQPNQVRTIIGLTGQYAAVDEKLTGAENLQMVGRLLGMSSSVARARSVELLERFDLSDAGSRQVGTYSGGMRRRVDLAVSLVGRPEVLFLDEPTTGLDPASRLELWSITRELVADGTTVLLTTQYLDEADELANRIVVIDSGKVIEEGTADELKDRTGGRSLVIEFATSEHLASAAFILDKLVVTGSVHRNEADRIASVPVEQDTALAARAISEISAAEIPIVDFHLHRPSLDDVFLSLTGYSPASDSTDTTTGIPS</sequence>
<feature type="domain" description="ABC transporter" evidence="9">
    <location>
        <begin position="5"/>
        <end position="235"/>
    </location>
</feature>
<evidence type="ECO:0000256" key="5">
    <source>
        <dbReference type="ARBA" id="ARBA00022840"/>
    </source>
</evidence>
<dbReference type="InterPro" id="IPR003439">
    <property type="entry name" value="ABC_transporter-like_ATP-bd"/>
</dbReference>
<dbReference type="PROSITE" id="PS50893">
    <property type="entry name" value="ABC_TRANSPORTER_2"/>
    <property type="match status" value="1"/>
</dbReference>
<dbReference type="InterPro" id="IPR017871">
    <property type="entry name" value="ABC_transporter-like_CS"/>
</dbReference>
<dbReference type="Gene3D" id="3.40.50.300">
    <property type="entry name" value="P-loop containing nucleotide triphosphate hydrolases"/>
    <property type="match status" value="1"/>
</dbReference>
<dbReference type="InterPro" id="IPR005894">
    <property type="entry name" value="DrrA"/>
</dbReference>
<dbReference type="GO" id="GO:0016887">
    <property type="term" value="F:ATP hydrolysis activity"/>
    <property type="evidence" value="ECO:0007669"/>
    <property type="project" value="InterPro"/>
</dbReference>
<dbReference type="PROSITE" id="PS00211">
    <property type="entry name" value="ABC_TRANSPORTER_1"/>
    <property type="match status" value="1"/>
</dbReference>
<dbReference type="GO" id="GO:0005524">
    <property type="term" value="F:ATP binding"/>
    <property type="evidence" value="ECO:0007669"/>
    <property type="project" value="UniProtKB-KW"/>
</dbReference>
<reference evidence="10" key="1">
    <citation type="submission" date="2020-05" db="EMBL/GenBank/DDBJ databases">
        <authorList>
            <person name="Chiriac C."/>
            <person name="Salcher M."/>
            <person name="Ghai R."/>
            <person name="Kavagutti S V."/>
        </authorList>
    </citation>
    <scope>NUCLEOTIDE SEQUENCE</scope>
</reference>
<accession>A0A6J6D101</accession>
<dbReference type="PANTHER" id="PTHR42711:SF19">
    <property type="entry name" value="DOXORUBICIN RESISTANCE ATP-BINDING PROTEIN DRRA"/>
    <property type="match status" value="1"/>
</dbReference>
<dbReference type="InterPro" id="IPR050763">
    <property type="entry name" value="ABC_transporter_ATP-binding"/>
</dbReference>
<keyword evidence="3" id="KW-1003">Cell membrane</keyword>
<dbReference type="SUPFAM" id="SSF52540">
    <property type="entry name" value="P-loop containing nucleoside triphosphate hydrolases"/>
    <property type="match status" value="1"/>
</dbReference>
<dbReference type="GO" id="GO:1900753">
    <property type="term" value="P:doxorubicin transport"/>
    <property type="evidence" value="ECO:0007669"/>
    <property type="project" value="InterPro"/>
</dbReference>
<dbReference type="InterPro" id="IPR025302">
    <property type="entry name" value="DrrA1/2-like_C"/>
</dbReference>
<keyword evidence="4" id="KW-0547">Nucleotide-binding</keyword>
<dbReference type="SMART" id="SM00382">
    <property type="entry name" value="AAA"/>
    <property type="match status" value="1"/>
</dbReference>
<dbReference type="PANTHER" id="PTHR42711">
    <property type="entry name" value="ABC TRANSPORTER ATP-BINDING PROTEIN"/>
    <property type="match status" value="1"/>
</dbReference>
<keyword evidence="5" id="KW-0067">ATP-binding</keyword>
<dbReference type="InterPro" id="IPR027417">
    <property type="entry name" value="P-loop_NTPase"/>
</dbReference>
<name>A0A6J6D101_9ZZZZ</name>
<organism evidence="10">
    <name type="scientific">freshwater metagenome</name>
    <dbReference type="NCBI Taxonomy" id="449393"/>
    <lineage>
        <taxon>unclassified sequences</taxon>
        <taxon>metagenomes</taxon>
        <taxon>ecological metagenomes</taxon>
    </lineage>
</organism>
<evidence type="ECO:0000256" key="4">
    <source>
        <dbReference type="ARBA" id="ARBA00022741"/>
    </source>
</evidence>
<dbReference type="AlphaFoldDB" id="A0A6J6D101"/>
<dbReference type="GO" id="GO:0043215">
    <property type="term" value="P:daunorubicin transport"/>
    <property type="evidence" value="ECO:0007669"/>
    <property type="project" value="InterPro"/>
</dbReference>
<evidence type="ECO:0000256" key="3">
    <source>
        <dbReference type="ARBA" id="ARBA00022475"/>
    </source>
</evidence>
<evidence type="ECO:0000256" key="1">
    <source>
        <dbReference type="ARBA" id="ARBA00004413"/>
    </source>
</evidence>
<keyword evidence="7" id="KW-0472">Membrane</keyword>
<keyword evidence="2" id="KW-0813">Transport</keyword>
<evidence type="ECO:0000256" key="7">
    <source>
        <dbReference type="ARBA" id="ARBA00023136"/>
    </source>
</evidence>
<dbReference type="InterPro" id="IPR003593">
    <property type="entry name" value="AAA+_ATPase"/>
</dbReference>
<evidence type="ECO:0000256" key="6">
    <source>
        <dbReference type="ARBA" id="ARBA00022967"/>
    </source>
</evidence>
<comment type="similarity">
    <text evidence="8">Belongs to the ABC transporter superfamily. Drug exporter-1 (DrugE1) (TC 3.A.1.105) family.</text>
</comment>
<evidence type="ECO:0000256" key="8">
    <source>
        <dbReference type="ARBA" id="ARBA00049985"/>
    </source>
</evidence>
<protein>
    <submittedName>
        <fullName evidence="10">Unannotated protein</fullName>
    </submittedName>
</protein>
<comment type="subcellular location">
    <subcellularLocation>
        <location evidence="1">Cell membrane</location>
        <topology evidence="1">Peripheral membrane protein</topology>
        <orientation evidence="1">Cytoplasmic side</orientation>
    </subcellularLocation>
</comment>
<keyword evidence="6" id="KW-1278">Translocase</keyword>
<gene>
    <name evidence="10" type="ORF">UFOPK1358_02016</name>
</gene>
<evidence type="ECO:0000259" key="9">
    <source>
        <dbReference type="PROSITE" id="PS50893"/>
    </source>
</evidence>
<evidence type="ECO:0000256" key="2">
    <source>
        <dbReference type="ARBA" id="ARBA00022448"/>
    </source>
</evidence>